<comment type="caution">
    <text evidence="2">The sequence shown here is derived from an EMBL/GenBank/DDBJ whole genome shotgun (WGS) entry which is preliminary data.</text>
</comment>
<keyword evidence="3" id="KW-1185">Reference proteome</keyword>
<organism evidence="2 3">
    <name type="scientific">Halobacterium bonnevillei</name>
    <dbReference type="NCBI Taxonomy" id="2692200"/>
    <lineage>
        <taxon>Archaea</taxon>
        <taxon>Methanobacteriati</taxon>
        <taxon>Methanobacteriota</taxon>
        <taxon>Stenosarchaea group</taxon>
        <taxon>Halobacteria</taxon>
        <taxon>Halobacteriales</taxon>
        <taxon>Halobacteriaceae</taxon>
        <taxon>Halobacterium</taxon>
    </lineage>
</organism>
<evidence type="ECO:0000256" key="1">
    <source>
        <dbReference type="SAM" id="MobiDB-lite"/>
    </source>
</evidence>
<feature type="compositionally biased region" description="Pro residues" evidence="1">
    <location>
        <begin position="43"/>
        <end position="53"/>
    </location>
</feature>
<dbReference type="Proteomes" id="UP000471521">
    <property type="component" value="Unassembled WGS sequence"/>
</dbReference>
<gene>
    <name evidence="2" type="ORF">GRX66_08610</name>
</gene>
<evidence type="ECO:0000313" key="3">
    <source>
        <dbReference type="Proteomes" id="UP000471521"/>
    </source>
</evidence>
<feature type="region of interest" description="Disordered" evidence="1">
    <location>
        <begin position="1"/>
        <end position="85"/>
    </location>
</feature>
<reference evidence="2 3" key="1">
    <citation type="submission" date="2019-12" db="EMBL/GenBank/DDBJ databases">
        <title>Isolation and characterization of three novel carbon monoxide-oxidizing members of Halobacteria from salione crusts and soils.</title>
        <authorList>
            <person name="Myers M.R."/>
            <person name="King G.M."/>
        </authorList>
    </citation>
    <scope>NUCLEOTIDE SEQUENCE [LARGE SCALE GENOMIC DNA]</scope>
    <source>
        <strain evidence="2 3">PCN9</strain>
    </source>
</reference>
<feature type="compositionally biased region" description="Low complexity" evidence="1">
    <location>
        <begin position="54"/>
        <end position="85"/>
    </location>
</feature>
<name>A0A6B0SJH1_9EURY</name>
<dbReference type="EMBL" id="WUUU01000055">
    <property type="protein sequence ID" value="MXR20666.1"/>
    <property type="molecule type" value="Genomic_DNA"/>
</dbReference>
<proteinExistence type="predicted"/>
<dbReference type="AlphaFoldDB" id="A0A6B0SJH1"/>
<feature type="compositionally biased region" description="Low complexity" evidence="1">
    <location>
        <begin position="29"/>
        <end position="42"/>
    </location>
</feature>
<protein>
    <submittedName>
        <fullName evidence="2">Uncharacterized protein</fullName>
    </submittedName>
</protein>
<accession>A0A6B0SJH1</accession>
<evidence type="ECO:0000313" key="2">
    <source>
        <dbReference type="EMBL" id="MXR20666.1"/>
    </source>
</evidence>
<sequence length="85" mass="8746">MSGVPSETHPRSPIVHSGDAPESRRTRRAASPSPLLSAASSPPISPPVTPCYSPPSSSWSSSSSAALSPSSRGRSRAGSASWWSE</sequence>